<dbReference type="AlphaFoldDB" id="A0AAV1TZM1"/>
<dbReference type="Proteomes" id="UP001162060">
    <property type="component" value="Unassembled WGS sequence"/>
</dbReference>
<name>A0AAV1TZM1_9STRA</name>
<comment type="caution">
    <text evidence="1">The sequence shown here is derived from an EMBL/GenBank/DDBJ whole genome shotgun (WGS) entry which is preliminary data.</text>
</comment>
<sequence>MKSASLRNLVEETLYATHKSIDVDIGVDKSSAMTLELDPTFSRRTRHIELHWHYVREQVRKNKIILHKVTTEDNAADLLKKATSPDRIKHLSQFIELMDADKSDTRNGLQH</sequence>
<evidence type="ECO:0000313" key="1">
    <source>
        <dbReference type="EMBL" id="CAK7927206.1"/>
    </source>
</evidence>
<gene>
    <name evidence="1" type="ORF">PM001_LOCUS12356</name>
</gene>
<reference evidence="1" key="1">
    <citation type="submission" date="2024-01" db="EMBL/GenBank/DDBJ databases">
        <authorList>
            <person name="Webb A."/>
        </authorList>
    </citation>
    <scope>NUCLEOTIDE SEQUENCE</scope>
    <source>
        <strain evidence="1">Pm1</strain>
    </source>
</reference>
<evidence type="ECO:0000313" key="2">
    <source>
        <dbReference type="Proteomes" id="UP001162060"/>
    </source>
</evidence>
<proteinExistence type="predicted"/>
<protein>
    <recommendedName>
        <fullName evidence="3">Copia protein</fullName>
    </recommendedName>
</protein>
<organism evidence="1 2">
    <name type="scientific">Peronospora matthiolae</name>
    <dbReference type="NCBI Taxonomy" id="2874970"/>
    <lineage>
        <taxon>Eukaryota</taxon>
        <taxon>Sar</taxon>
        <taxon>Stramenopiles</taxon>
        <taxon>Oomycota</taxon>
        <taxon>Peronosporomycetes</taxon>
        <taxon>Peronosporales</taxon>
        <taxon>Peronosporaceae</taxon>
        <taxon>Peronospora</taxon>
    </lineage>
</organism>
<accession>A0AAV1TZM1</accession>
<evidence type="ECO:0008006" key="3">
    <source>
        <dbReference type="Google" id="ProtNLM"/>
    </source>
</evidence>
<dbReference type="EMBL" id="CAKLBY020000109">
    <property type="protein sequence ID" value="CAK7927206.1"/>
    <property type="molecule type" value="Genomic_DNA"/>
</dbReference>